<organism evidence="10 11">
    <name type="scientific">Pseudofrankia inefficax (strain DSM 45817 / CECT 9037 / DDB 130130 / EuI1c)</name>
    <name type="common">Frankia inefficax</name>
    <dbReference type="NCBI Taxonomy" id="298654"/>
    <lineage>
        <taxon>Bacteria</taxon>
        <taxon>Bacillati</taxon>
        <taxon>Actinomycetota</taxon>
        <taxon>Actinomycetes</taxon>
        <taxon>Frankiales</taxon>
        <taxon>Frankiaceae</taxon>
        <taxon>Pseudofrankia</taxon>
    </lineage>
</organism>
<dbReference type="EMBL" id="CP002299">
    <property type="protein sequence ID" value="ADP81059.1"/>
    <property type="molecule type" value="Genomic_DNA"/>
</dbReference>
<dbReference type="InterPro" id="IPR017850">
    <property type="entry name" value="Alkaline_phosphatase_core_sf"/>
</dbReference>
<keyword evidence="4" id="KW-0964">Secreted</keyword>
<dbReference type="AlphaFoldDB" id="E3JBN9"/>
<comment type="subcellular location">
    <subcellularLocation>
        <location evidence="1">Secreted</location>
        <location evidence="1">Cell wall</location>
    </subcellularLocation>
</comment>
<dbReference type="OrthoDB" id="4181857at2"/>
<feature type="domain" description="Bacterial phospholipase C C-terminal" evidence="9">
    <location>
        <begin position="546"/>
        <end position="634"/>
    </location>
</feature>
<evidence type="ECO:0000256" key="7">
    <source>
        <dbReference type="ARBA" id="ARBA00048421"/>
    </source>
</evidence>
<keyword evidence="4" id="KW-0134">Cell wall</keyword>
<dbReference type="PROSITE" id="PS51318">
    <property type="entry name" value="TAT"/>
    <property type="match status" value="1"/>
</dbReference>
<dbReference type="KEGG" id="fri:FraEuI1c_3034"/>
<evidence type="ECO:0000256" key="6">
    <source>
        <dbReference type="ARBA" id="ARBA00023026"/>
    </source>
</evidence>
<evidence type="ECO:0000313" key="11">
    <source>
        <dbReference type="Proteomes" id="UP000002484"/>
    </source>
</evidence>
<dbReference type="Gene3D" id="3.40.720.10">
    <property type="entry name" value="Alkaline Phosphatase, subunit A"/>
    <property type="match status" value="2"/>
</dbReference>
<dbReference type="Pfam" id="PF04185">
    <property type="entry name" value="Phosphoesterase"/>
    <property type="match status" value="1"/>
</dbReference>
<dbReference type="InParanoid" id="E3JBN9"/>
<dbReference type="InterPro" id="IPR006311">
    <property type="entry name" value="TAT_signal"/>
</dbReference>
<feature type="compositionally biased region" description="Low complexity" evidence="8">
    <location>
        <begin position="11"/>
        <end position="37"/>
    </location>
</feature>
<dbReference type="PANTHER" id="PTHR31956">
    <property type="entry name" value="NON-SPECIFIC PHOSPHOLIPASE C4-RELATED"/>
    <property type="match status" value="1"/>
</dbReference>
<feature type="compositionally biased region" description="Basic and acidic residues" evidence="8">
    <location>
        <begin position="1"/>
        <end position="10"/>
    </location>
</feature>
<evidence type="ECO:0000256" key="8">
    <source>
        <dbReference type="SAM" id="MobiDB-lite"/>
    </source>
</evidence>
<dbReference type="RefSeq" id="WP_013424177.1">
    <property type="nucleotide sequence ID" value="NC_014666.1"/>
</dbReference>
<feature type="domain" description="Bacterial phospholipase C C-terminal" evidence="9">
    <location>
        <begin position="653"/>
        <end position="719"/>
    </location>
</feature>
<dbReference type="EC" id="3.1.4.3" evidence="3"/>
<keyword evidence="6" id="KW-0843">Virulence</keyword>
<evidence type="ECO:0000256" key="3">
    <source>
        <dbReference type="ARBA" id="ARBA00012018"/>
    </source>
</evidence>
<protein>
    <recommendedName>
        <fullName evidence="3">phospholipase C</fullName>
        <ecNumber evidence="3">3.1.4.3</ecNumber>
    </recommendedName>
</protein>
<dbReference type="InterPro" id="IPR007312">
    <property type="entry name" value="Phosphoesterase"/>
</dbReference>
<gene>
    <name evidence="10" type="ordered locus">FraEuI1c_3034</name>
</gene>
<evidence type="ECO:0000256" key="1">
    <source>
        <dbReference type="ARBA" id="ARBA00004191"/>
    </source>
</evidence>
<reference evidence="10 11" key="1">
    <citation type="submission" date="2010-10" db="EMBL/GenBank/DDBJ databases">
        <title>Complete sequence of Frankia sp. EuI1c.</title>
        <authorList>
            <consortium name="US DOE Joint Genome Institute"/>
            <person name="Lucas S."/>
            <person name="Copeland A."/>
            <person name="Lapidus A."/>
            <person name="Cheng J.-F."/>
            <person name="Bruce D."/>
            <person name="Goodwin L."/>
            <person name="Pitluck S."/>
            <person name="Chertkov O."/>
            <person name="Detter J.C."/>
            <person name="Han C."/>
            <person name="Tapia R."/>
            <person name="Land M."/>
            <person name="Hauser L."/>
            <person name="Jeffries C."/>
            <person name="Kyrpides N."/>
            <person name="Ivanova N."/>
            <person name="Mikhailova N."/>
            <person name="Beauchemin N."/>
            <person name="Sen A."/>
            <person name="Sur S.A."/>
            <person name="Gtari M."/>
            <person name="Wall L."/>
            <person name="Tisa L."/>
            <person name="Woyke T."/>
        </authorList>
    </citation>
    <scope>NUCLEOTIDE SEQUENCE [LARGE SCALE GENOMIC DNA]</scope>
    <source>
        <strain evidence="11">DSM 45817 / CECT 9037 / EuI1c</strain>
    </source>
</reference>
<dbReference type="NCBIfam" id="TIGR03396">
    <property type="entry name" value="PC_PLC"/>
    <property type="match status" value="1"/>
</dbReference>
<accession>E3JBN9</accession>
<evidence type="ECO:0000259" key="9">
    <source>
        <dbReference type="Pfam" id="PF05506"/>
    </source>
</evidence>
<evidence type="ECO:0000256" key="4">
    <source>
        <dbReference type="ARBA" id="ARBA00022512"/>
    </source>
</evidence>
<dbReference type="CDD" id="cd16014">
    <property type="entry name" value="PLC"/>
    <property type="match status" value="1"/>
</dbReference>
<evidence type="ECO:0000313" key="10">
    <source>
        <dbReference type="EMBL" id="ADP81059.1"/>
    </source>
</evidence>
<evidence type="ECO:0000256" key="2">
    <source>
        <dbReference type="ARBA" id="ARBA00009717"/>
    </source>
</evidence>
<dbReference type="InterPro" id="IPR008475">
    <property type="entry name" value="PLipase_C_C"/>
</dbReference>
<dbReference type="FunCoup" id="E3JBN9">
    <property type="interactions" value="24"/>
</dbReference>
<dbReference type="Pfam" id="PF05506">
    <property type="entry name" value="PLipase_C_C"/>
    <property type="match status" value="2"/>
</dbReference>
<feature type="region of interest" description="Disordered" evidence="8">
    <location>
        <begin position="1"/>
        <end position="40"/>
    </location>
</feature>
<dbReference type="Proteomes" id="UP000002484">
    <property type="component" value="Chromosome"/>
</dbReference>
<dbReference type="HOGENOM" id="CLU_008770_1_0_11"/>
<dbReference type="eggNOG" id="COG3511">
    <property type="taxonomic scope" value="Bacteria"/>
</dbReference>
<name>E3JBN9_PSEI1</name>
<dbReference type="PANTHER" id="PTHR31956:SF1">
    <property type="entry name" value="NON-SPECIFIC PHOSPHOLIPASE C1"/>
    <property type="match status" value="1"/>
</dbReference>
<sequence>MSQRKSDSHAPEASGDSASGSPGSAGSPGSPGEAPASRGVSRRHVLIAGAATAVTAGVAGGVGATLASGGSTPASATSDTALTGTIKDVRHVVILMQENRSFDHYLGTLPGVRGFGDKQVLEYPGGGDIFHQPDPARPDGGFLLPFRMDSSRYNGQNAGDLDHSWEGGHKALNNGAWNGWVGAKTERTMGYFTRDDIPYQHALASAFTVCDHYFCSVLGPTTPNRLYQWAGNIDPNGGHGGPVTSNPADYIGALSYGTYAEKLFGAGVSFRTYANDEVGDSGLHPYLGDYGDNPLWLFSQYHDALTSTDPARQKLAAQAGLHDGWKPASDRGLDVSYLLRDFVADAKAGTLPTVSYVVAPYGWSEHPAASPDYGGHYVNQVVQAVLANPTLWAQTVILVNYDENDGFFDHVVPPLPEPGTAGEFVGGLPIGLGTRVPMTVVSPWSRGGWVNSQVFDHTSVIRFLEQVTGVRLDGISAWRRTVAGDLTSAFDFGRPDFSIPSGKVVPTLAATKALTLAADADNLKPPVPLPLPGAQALPTQTGSARHRALPYRQTANATIDIASGNVTVTLSNKGSVGVNHLVYPNKVLPFAATPYTLAPGGQATHTWPGGTTPDRTYDLSVYGPDRFLRRFAGDATGTSPVVSADLVLGKVLGLKLTLGNPSRGPLAFTLTANDFVTRTQTLTVNAGATSTVTWPVDQWGYYDVVVTSLGGFRYRFAGRVG</sequence>
<dbReference type="STRING" id="298654.FraEuI1c_3034"/>
<evidence type="ECO:0000256" key="5">
    <source>
        <dbReference type="ARBA" id="ARBA00022801"/>
    </source>
</evidence>
<dbReference type="GO" id="GO:0034480">
    <property type="term" value="F:phosphatidylcholine phospholipase C activity"/>
    <property type="evidence" value="ECO:0007669"/>
    <property type="project" value="UniProtKB-EC"/>
</dbReference>
<comment type="similarity">
    <text evidence="2">Belongs to the bacterial phospholipase C family.</text>
</comment>
<proteinExistence type="inferred from homology"/>
<keyword evidence="5 10" id="KW-0378">Hydrolase</keyword>
<dbReference type="GO" id="GO:0016042">
    <property type="term" value="P:lipid catabolic process"/>
    <property type="evidence" value="ECO:0007669"/>
    <property type="project" value="InterPro"/>
</dbReference>
<dbReference type="InterPro" id="IPR017767">
    <property type="entry name" value="PC-PLC"/>
</dbReference>
<keyword evidence="11" id="KW-1185">Reference proteome</keyword>
<comment type="catalytic activity">
    <reaction evidence="7">
        <text>a 1,2-diacyl-sn-glycero-3-phosphocholine + H2O = phosphocholine + a 1,2-diacyl-sn-glycerol + H(+)</text>
        <dbReference type="Rhea" id="RHEA:10604"/>
        <dbReference type="ChEBI" id="CHEBI:15377"/>
        <dbReference type="ChEBI" id="CHEBI:15378"/>
        <dbReference type="ChEBI" id="CHEBI:17815"/>
        <dbReference type="ChEBI" id="CHEBI:57643"/>
        <dbReference type="ChEBI" id="CHEBI:295975"/>
        <dbReference type="EC" id="3.1.4.3"/>
    </reaction>
    <physiologicalReaction direction="left-to-right" evidence="7">
        <dbReference type="Rhea" id="RHEA:10605"/>
    </physiologicalReaction>
</comment>